<feature type="transmembrane region" description="Helical" evidence="1">
    <location>
        <begin position="137"/>
        <end position="155"/>
    </location>
</feature>
<reference evidence="3" key="1">
    <citation type="journal article" date="2019" name="Int. J. Syst. Evol. Microbiol.">
        <title>The Global Catalogue of Microorganisms (GCM) 10K type strain sequencing project: providing services to taxonomists for standard genome sequencing and annotation.</title>
        <authorList>
            <consortium name="The Broad Institute Genomics Platform"/>
            <consortium name="The Broad Institute Genome Sequencing Center for Infectious Disease"/>
            <person name="Wu L."/>
            <person name="Ma J."/>
        </authorList>
    </citation>
    <scope>NUCLEOTIDE SEQUENCE [LARGE SCALE GENOMIC DNA]</scope>
    <source>
        <strain evidence="3">JCM 1490</strain>
    </source>
</reference>
<feature type="transmembrane region" description="Helical" evidence="1">
    <location>
        <begin position="299"/>
        <end position="321"/>
    </location>
</feature>
<comment type="caution">
    <text evidence="2">The sequence shown here is derived from an EMBL/GenBank/DDBJ whole genome shotgun (WGS) entry which is preliminary data.</text>
</comment>
<feature type="transmembrane region" description="Helical" evidence="1">
    <location>
        <begin position="58"/>
        <end position="77"/>
    </location>
</feature>
<evidence type="ECO:0000313" key="2">
    <source>
        <dbReference type="EMBL" id="MFC7403823.1"/>
    </source>
</evidence>
<keyword evidence="1" id="KW-0472">Membrane</keyword>
<sequence length="443" mass="44603">MIDLLWLAVSIAVIVLLILKVKLHPAISLVIGTLLLGVLARISFGELAGVVTGGFGDLMAGIGLSVGFGIILGQLMSDSGGARVIARTLVGATSERFAMFGLAGAAFLLSIPVFYDVTFVILVPLAIAIAREARKPLPLAVGSVALGAGTAHTMVPPTPNPLAAGEILGFDVGIMLLVGGLGGLVAVLGGVALYSAILPRVWRPAVDVEGEPAMVEHAGVRREPGFLLALLPLAVPVVIILTGTAWTALAGELPGWAVLLTDKTVALLIGALVAYLVAARGMTRDEMNTSAGTAVQSAGIVLLVTGAGGAFGAVIEAAGIGDLIADVVSAFGGNAFVALLACYLVGMAFRVAVGSGTVASITTMTIMASLAPAIGVHPVWVAMACLAGALSLGHLNDSGFWVTARIPGFSVTGGLKVYTLPELIASVVALVFTLIGATVLPMG</sequence>
<dbReference type="PANTHER" id="PTHR30354">
    <property type="entry name" value="GNT FAMILY GLUCONATE TRANSPORTER"/>
    <property type="match status" value="1"/>
</dbReference>
<feature type="transmembrane region" description="Helical" evidence="1">
    <location>
        <begin position="29"/>
        <end position="51"/>
    </location>
</feature>
<dbReference type="InterPro" id="IPR003474">
    <property type="entry name" value="Glcn_transporter"/>
</dbReference>
<keyword evidence="1" id="KW-1133">Transmembrane helix</keyword>
<feature type="transmembrane region" description="Helical" evidence="1">
    <location>
        <begin position="167"/>
        <end position="194"/>
    </location>
</feature>
<dbReference type="Pfam" id="PF02447">
    <property type="entry name" value="GntP_permease"/>
    <property type="match status" value="1"/>
</dbReference>
<feature type="transmembrane region" description="Helical" evidence="1">
    <location>
        <begin position="226"/>
        <end position="249"/>
    </location>
</feature>
<feature type="transmembrane region" description="Helical" evidence="1">
    <location>
        <begin position="423"/>
        <end position="442"/>
    </location>
</feature>
<name>A0ABW2Q8T5_9MICO</name>
<gene>
    <name evidence="2" type="ORF">ACFQQL_01775</name>
</gene>
<keyword evidence="1" id="KW-0812">Transmembrane</keyword>
<keyword evidence="3" id="KW-1185">Reference proteome</keyword>
<protein>
    <submittedName>
        <fullName evidence="2">GntP family permease</fullName>
    </submittedName>
</protein>
<evidence type="ECO:0000256" key="1">
    <source>
        <dbReference type="SAM" id="Phobius"/>
    </source>
</evidence>
<feature type="transmembrane region" description="Helical" evidence="1">
    <location>
        <begin position="370"/>
        <end position="392"/>
    </location>
</feature>
<feature type="transmembrane region" description="Helical" evidence="1">
    <location>
        <begin position="255"/>
        <end position="278"/>
    </location>
</feature>
<proteinExistence type="predicted"/>
<feature type="transmembrane region" description="Helical" evidence="1">
    <location>
        <begin position="327"/>
        <end position="349"/>
    </location>
</feature>
<accession>A0ABW2Q8T5</accession>
<dbReference type="Proteomes" id="UP001596455">
    <property type="component" value="Unassembled WGS sequence"/>
</dbReference>
<dbReference type="EMBL" id="JBHTCQ010000001">
    <property type="protein sequence ID" value="MFC7403823.1"/>
    <property type="molecule type" value="Genomic_DNA"/>
</dbReference>
<feature type="transmembrane region" description="Helical" evidence="1">
    <location>
        <begin position="5"/>
        <end position="23"/>
    </location>
</feature>
<evidence type="ECO:0000313" key="3">
    <source>
        <dbReference type="Proteomes" id="UP001596455"/>
    </source>
</evidence>
<dbReference type="RefSeq" id="WP_382390649.1">
    <property type="nucleotide sequence ID" value="NZ_JBHTCQ010000001.1"/>
</dbReference>
<feature type="transmembrane region" description="Helical" evidence="1">
    <location>
        <begin position="97"/>
        <end position="130"/>
    </location>
</feature>
<organism evidence="2 3">
    <name type="scientific">Georgenia alba</name>
    <dbReference type="NCBI Taxonomy" id="2233858"/>
    <lineage>
        <taxon>Bacteria</taxon>
        <taxon>Bacillati</taxon>
        <taxon>Actinomycetota</taxon>
        <taxon>Actinomycetes</taxon>
        <taxon>Micrococcales</taxon>
        <taxon>Bogoriellaceae</taxon>
        <taxon>Georgenia</taxon>
    </lineage>
</organism>
<dbReference type="PANTHER" id="PTHR30354:SF11">
    <property type="entry name" value="PERMEASE"/>
    <property type="match status" value="1"/>
</dbReference>